<sequence length="83" mass="8960">MLESVIRGDESDRGLLTLLYQGLDDATVARRLGVSHRTVQRRVQRIMSDLGVSGRFALGAKAQELGLIPDITPSPNSRGGRTG</sequence>
<dbReference type="EMBL" id="JAVRFA010000008">
    <property type="protein sequence ID" value="MDT0395081.1"/>
    <property type="molecule type" value="Genomic_DNA"/>
</dbReference>
<gene>
    <name evidence="2" type="ORF">RM705_10245</name>
</gene>
<dbReference type="InterPro" id="IPR016032">
    <property type="entry name" value="Sig_transdc_resp-reg_C-effctor"/>
</dbReference>
<dbReference type="Gene3D" id="1.10.10.10">
    <property type="entry name" value="Winged helix-like DNA-binding domain superfamily/Winged helix DNA-binding domain"/>
    <property type="match status" value="1"/>
</dbReference>
<comment type="caution">
    <text evidence="2">The sequence shown here is derived from an EMBL/GenBank/DDBJ whole genome shotgun (WGS) entry which is preliminary data.</text>
</comment>
<evidence type="ECO:0000313" key="3">
    <source>
        <dbReference type="Proteomes" id="UP001183881"/>
    </source>
</evidence>
<feature type="domain" description="HTH luxR-type" evidence="1">
    <location>
        <begin position="10"/>
        <end position="62"/>
    </location>
</feature>
<dbReference type="Proteomes" id="UP001183881">
    <property type="component" value="Unassembled WGS sequence"/>
</dbReference>
<reference evidence="3" key="1">
    <citation type="submission" date="2023-07" db="EMBL/GenBank/DDBJ databases">
        <title>30 novel species of actinomycetes from the DSMZ collection.</title>
        <authorList>
            <person name="Nouioui I."/>
        </authorList>
    </citation>
    <scope>NUCLEOTIDE SEQUENCE [LARGE SCALE GENOMIC DNA]</scope>
    <source>
        <strain evidence="3">DSM 41636</strain>
    </source>
</reference>
<evidence type="ECO:0000259" key="1">
    <source>
        <dbReference type="SMART" id="SM00421"/>
    </source>
</evidence>
<accession>A0ABU2PSD6</accession>
<dbReference type="Pfam" id="PF13384">
    <property type="entry name" value="HTH_23"/>
    <property type="match status" value="1"/>
</dbReference>
<organism evidence="2 3">
    <name type="scientific">Streptomyces edwardsiae</name>
    <dbReference type="NCBI Taxonomy" id="3075527"/>
    <lineage>
        <taxon>Bacteria</taxon>
        <taxon>Bacillati</taxon>
        <taxon>Actinomycetota</taxon>
        <taxon>Actinomycetes</taxon>
        <taxon>Kitasatosporales</taxon>
        <taxon>Streptomycetaceae</taxon>
        <taxon>Streptomyces</taxon>
    </lineage>
</organism>
<dbReference type="SUPFAM" id="SSF46894">
    <property type="entry name" value="C-terminal effector domain of the bipartite response regulators"/>
    <property type="match status" value="1"/>
</dbReference>
<dbReference type="InterPro" id="IPR036388">
    <property type="entry name" value="WH-like_DNA-bd_sf"/>
</dbReference>
<dbReference type="InterPro" id="IPR000792">
    <property type="entry name" value="Tscrpt_reg_LuxR_C"/>
</dbReference>
<dbReference type="RefSeq" id="WP_311643104.1">
    <property type="nucleotide sequence ID" value="NZ_JAVRFA010000008.1"/>
</dbReference>
<evidence type="ECO:0000313" key="2">
    <source>
        <dbReference type="EMBL" id="MDT0395081.1"/>
    </source>
</evidence>
<protein>
    <submittedName>
        <fullName evidence="2">LuxR C-terminal-related transcriptional regulator</fullName>
    </submittedName>
</protein>
<proteinExistence type="predicted"/>
<name>A0ABU2PSD6_9ACTN</name>
<dbReference type="SMART" id="SM00421">
    <property type="entry name" value="HTH_LUXR"/>
    <property type="match status" value="1"/>
</dbReference>
<keyword evidence="3" id="KW-1185">Reference proteome</keyword>